<dbReference type="PANTHER" id="PTHR35569">
    <property type="entry name" value="CYANAMIDE HYDRATASE DDI2-RELATED"/>
    <property type="match status" value="1"/>
</dbReference>
<dbReference type="InterPro" id="IPR006674">
    <property type="entry name" value="HD_domain"/>
</dbReference>
<dbReference type="OrthoDB" id="409121at2759"/>
<protein>
    <recommendedName>
        <fullName evidence="1">HD domain-containing protein</fullName>
    </recommendedName>
</protein>
<comment type="caution">
    <text evidence="2">The sequence shown here is derived from an EMBL/GenBank/DDBJ whole genome shotgun (WGS) entry which is preliminary data.</text>
</comment>
<name>A0A8H7UI87_9FUNG</name>
<dbReference type="Gene3D" id="1.10.3210.10">
    <property type="entry name" value="Hypothetical protein af1432"/>
    <property type="match status" value="1"/>
</dbReference>
<dbReference type="SUPFAM" id="SSF109604">
    <property type="entry name" value="HD-domain/PDEase-like"/>
    <property type="match status" value="1"/>
</dbReference>
<dbReference type="PANTHER" id="PTHR35569:SF1">
    <property type="entry name" value="CYANAMIDE HYDRATASE DDI2-RELATED"/>
    <property type="match status" value="1"/>
</dbReference>
<dbReference type="CDD" id="cd00077">
    <property type="entry name" value="HDc"/>
    <property type="match status" value="1"/>
</dbReference>
<dbReference type="AlphaFoldDB" id="A0A8H7UI87"/>
<keyword evidence="3" id="KW-1185">Reference proteome</keyword>
<dbReference type="InterPro" id="IPR017771">
    <property type="entry name" value="Cyanamide_hydratase_HD"/>
</dbReference>
<dbReference type="EMBL" id="JAEPRA010000004">
    <property type="protein sequence ID" value="KAG2186861.1"/>
    <property type="molecule type" value="Genomic_DNA"/>
</dbReference>
<organism evidence="2 3">
    <name type="scientific">Umbelopsis vinacea</name>
    <dbReference type="NCBI Taxonomy" id="44442"/>
    <lineage>
        <taxon>Eukaryota</taxon>
        <taxon>Fungi</taxon>
        <taxon>Fungi incertae sedis</taxon>
        <taxon>Mucoromycota</taxon>
        <taxon>Mucoromycotina</taxon>
        <taxon>Umbelopsidomycetes</taxon>
        <taxon>Umbelopsidales</taxon>
        <taxon>Umbelopsidaceae</taxon>
        <taxon>Umbelopsis</taxon>
    </lineage>
</organism>
<proteinExistence type="predicted"/>
<reference evidence="2" key="1">
    <citation type="submission" date="2020-12" db="EMBL/GenBank/DDBJ databases">
        <title>Metabolic potential, ecology and presence of endohyphal bacteria is reflected in genomic diversity of Mucoromycotina.</title>
        <authorList>
            <person name="Muszewska A."/>
            <person name="Okrasinska A."/>
            <person name="Steczkiewicz K."/>
            <person name="Drgas O."/>
            <person name="Orlowska M."/>
            <person name="Perlinska-Lenart U."/>
            <person name="Aleksandrzak-Piekarczyk T."/>
            <person name="Szatraj K."/>
            <person name="Zielenkiewicz U."/>
            <person name="Pilsyk S."/>
            <person name="Malc E."/>
            <person name="Mieczkowski P."/>
            <person name="Kruszewska J.S."/>
            <person name="Biernat P."/>
            <person name="Pawlowska J."/>
        </authorList>
    </citation>
    <scope>NUCLEOTIDE SEQUENCE</scope>
    <source>
        <strain evidence="2">WA0000051536</strain>
    </source>
</reference>
<dbReference type="InterPro" id="IPR003607">
    <property type="entry name" value="HD/PDEase_dom"/>
</dbReference>
<dbReference type="Proteomes" id="UP000612746">
    <property type="component" value="Unassembled WGS sequence"/>
</dbReference>
<dbReference type="NCBIfam" id="TIGR03401">
    <property type="entry name" value="cyanamide_fam"/>
    <property type="match status" value="1"/>
</dbReference>
<evidence type="ECO:0000313" key="2">
    <source>
        <dbReference type="EMBL" id="KAG2186861.1"/>
    </source>
</evidence>
<evidence type="ECO:0000259" key="1">
    <source>
        <dbReference type="Pfam" id="PF01966"/>
    </source>
</evidence>
<gene>
    <name evidence="2" type="ORF">INT44_003088</name>
</gene>
<sequence length="241" mass="27672">MTSQLARELADSVVEREIQHFLEQSEVRPPKPFDIASIHVPSTPLTERIVSYANEVLHPAIFNHSNRVYYLGAAMVQDYLPQWKFKWEDYFLTSILHDIGLAPSLQLNSPLSFEYIGGIHAREKLVEFGAPQFQADEVAEAIIRHTDETEGYIRQSGYMIQMSTTIDVTGRNPQWYHPHTIDQTVQKFPRLGFNNVFADAMVAEYEQKPGSNLCKRDKSIYLERVRNNSVMEKDLNGKAVQ</sequence>
<feature type="domain" description="HD" evidence="1">
    <location>
        <begin position="62"/>
        <end position="155"/>
    </location>
</feature>
<dbReference type="Pfam" id="PF01966">
    <property type="entry name" value="HD"/>
    <property type="match status" value="1"/>
</dbReference>
<evidence type="ECO:0000313" key="3">
    <source>
        <dbReference type="Proteomes" id="UP000612746"/>
    </source>
</evidence>
<accession>A0A8H7UI87</accession>